<proteinExistence type="predicted"/>
<keyword evidence="7" id="KW-0812">Transmembrane</keyword>
<evidence type="ECO:0000256" key="3">
    <source>
        <dbReference type="ARBA" id="ARBA00022723"/>
    </source>
</evidence>
<dbReference type="InterPro" id="IPR001915">
    <property type="entry name" value="Peptidase_M48"/>
</dbReference>
<evidence type="ECO:0000313" key="10">
    <source>
        <dbReference type="EMBL" id="CBI01946.1"/>
    </source>
</evidence>
<evidence type="ECO:0000256" key="1">
    <source>
        <dbReference type="ARBA" id="ARBA00001947"/>
    </source>
</evidence>
<reference evidence="10" key="1">
    <citation type="submission" date="2009-10" db="EMBL/GenBank/DDBJ databases">
        <title>Diversity of trophic interactions inside an arsenic-rich microbial ecosystem.</title>
        <authorList>
            <person name="Bertin P.N."/>
            <person name="Heinrich-Salmeron A."/>
            <person name="Pelletier E."/>
            <person name="Goulhen-Chollet F."/>
            <person name="Arsene-Ploetze F."/>
            <person name="Gallien S."/>
            <person name="Calteau A."/>
            <person name="Vallenet D."/>
            <person name="Casiot C."/>
            <person name="Chane-Woon-Ming B."/>
            <person name="Giloteaux L."/>
            <person name="Barakat M."/>
            <person name="Bonnefoy V."/>
            <person name="Bruneel O."/>
            <person name="Chandler M."/>
            <person name="Cleiss J."/>
            <person name="Duran R."/>
            <person name="Elbaz-Poulichet F."/>
            <person name="Fonknechten N."/>
            <person name="Lauga B."/>
            <person name="Mornico D."/>
            <person name="Ortet P."/>
            <person name="Schaeffer C."/>
            <person name="Siguier P."/>
            <person name="Alexander Thil Smith A."/>
            <person name="Van Dorsselaer A."/>
            <person name="Weissenbach J."/>
            <person name="Medigue C."/>
            <person name="Le Paslier D."/>
        </authorList>
    </citation>
    <scope>NUCLEOTIDE SEQUENCE</scope>
</reference>
<evidence type="ECO:0000259" key="9">
    <source>
        <dbReference type="Pfam" id="PF16491"/>
    </source>
</evidence>
<evidence type="ECO:0000256" key="2">
    <source>
        <dbReference type="ARBA" id="ARBA00022670"/>
    </source>
</evidence>
<dbReference type="PANTHER" id="PTHR10120">
    <property type="entry name" value="CAAX PRENYL PROTEASE 1"/>
    <property type="match status" value="1"/>
</dbReference>
<feature type="domain" description="CAAX prenyl protease 1 N-terminal" evidence="9">
    <location>
        <begin position="43"/>
        <end position="190"/>
    </location>
</feature>
<evidence type="ECO:0000256" key="6">
    <source>
        <dbReference type="ARBA" id="ARBA00023049"/>
    </source>
</evidence>
<dbReference type="InterPro" id="IPR032456">
    <property type="entry name" value="Peptidase_M48_N"/>
</dbReference>
<dbReference type="GO" id="GO:0006508">
    <property type="term" value="P:proteolysis"/>
    <property type="evidence" value="ECO:0007669"/>
    <property type="project" value="UniProtKB-KW"/>
</dbReference>
<feature type="domain" description="Peptidase M48" evidence="8">
    <location>
        <begin position="196"/>
        <end position="391"/>
    </location>
</feature>
<keyword evidence="3" id="KW-0479">Metal-binding</keyword>
<gene>
    <name evidence="10" type="ORF">CARN4_2141</name>
</gene>
<comment type="cofactor">
    <cofactor evidence="1">
        <name>Zn(2+)</name>
        <dbReference type="ChEBI" id="CHEBI:29105"/>
    </cofactor>
</comment>
<keyword evidence="6" id="KW-0482">Metalloprotease</keyword>
<organism evidence="10">
    <name type="scientific">mine drainage metagenome</name>
    <dbReference type="NCBI Taxonomy" id="410659"/>
    <lineage>
        <taxon>unclassified sequences</taxon>
        <taxon>metagenomes</taxon>
        <taxon>ecological metagenomes</taxon>
    </lineage>
</organism>
<protein>
    <submittedName>
        <fullName evidence="10">Putative Zn-dependent protease</fullName>
    </submittedName>
</protein>
<dbReference type="AlphaFoldDB" id="E6Q3Y7"/>
<dbReference type="GO" id="GO:0004222">
    <property type="term" value="F:metalloendopeptidase activity"/>
    <property type="evidence" value="ECO:0007669"/>
    <property type="project" value="InterPro"/>
</dbReference>
<keyword evidence="2 10" id="KW-0645">Protease</keyword>
<evidence type="ECO:0000256" key="4">
    <source>
        <dbReference type="ARBA" id="ARBA00022801"/>
    </source>
</evidence>
<sequence>MKKRRTYALLVGAAGLSYVAWRAWQSCMECSEPSPQGERDVLRYAQERRRLAVLGTVRSLAQAWALPESPVAEVLDALAARAPAWLAPAAFAAPITAVSALLELPVDFIEGYVTERRYGLTEQRPQAWLGDQLKGVALATALSAILATIGGAVIRRVPRAWPLVGAAISLPLLALGNIVVPLYVMPLFNRFEPIEGEIERRLRALAERYGCGNAEILKMNMSAQTTKANAFVIGIGSTHRIVIGDTLLDNFTPEEIEFVVAHELGHYVAHDTYRLMAAAEALVTASLLFAATLPENRDTAMRERPRFLAQISARVALASTLLRPLVLKLTRDRERAADRFAVAATGAPTWGVAAFERLAEQNLAEAESPRWYEILFASHPSLRERIAALRDAADAAEERARS</sequence>
<evidence type="ECO:0000259" key="8">
    <source>
        <dbReference type="Pfam" id="PF01435"/>
    </source>
</evidence>
<dbReference type="GO" id="GO:0046872">
    <property type="term" value="F:metal ion binding"/>
    <property type="evidence" value="ECO:0007669"/>
    <property type="project" value="UniProtKB-KW"/>
</dbReference>
<dbReference type="Pfam" id="PF16491">
    <property type="entry name" value="Peptidase_M48_N"/>
    <property type="match status" value="1"/>
</dbReference>
<comment type="caution">
    <text evidence="10">The sequence shown here is derived from an EMBL/GenBank/DDBJ whole genome shotgun (WGS) entry which is preliminary data.</text>
</comment>
<dbReference type="Pfam" id="PF01435">
    <property type="entry name" value="Peptidase_M48"/>
    <property type="match status" value="1"/>
</dbReference>
<dbReference type="EMBL" id="CABO01000028">
    <property type="protein sequence ID" value="CBI01946.1"/>
    <property type="molecule type" value="Genomic_DNA"/>
</dbReference>
<keyword evidence="7" id="KW-1133">Transmembrane helix</keyword>
<evidence type="ECO:0000256" key="7">
    <source>
        <dbReference type="SAM" id="Phobius"/>
    </source>
</evidence>
<accession>E6Q3Y7</accession>
<feature type="transmembrane region" description="Helical" evidence="7">
    <location>
        <begin position="135"/>
        <end position="154"/>
    </location>
</feature>
<keyword evidence="5" id="KW-0862">Zinc</keyword>
<dbReference type="Gene3D" id="3.30.2010.10">
    <property type="entry name" value="Metalloproteases ('zincins'), catalytic domain"/>
    <property type="match status" value="1"/>
</dbReference>
<feature type="transmembrane region" description="Helical" evidence="7">
    <location>
        <begin position="161"/>
        <end position="184"/>
    </location>
</feature>
<name>E6Q3Y7_9ZZZZ</name>
<keyword evidence="7" id="KW-0472">Membrane</keyword>
<keyword evidence="4" id="KW-0378">Hydrolase</keyword>
<evidence type="ECO:0000256" key="5">
    <source>
        <dbReference type="ARBA" id="ARBA00022833"/>
    </source>
</evidence>